<dbReference type="VEuPathDB" id="GiardiaDB:QR46_4082"/>
<evidence type="ECO:0000256" key="1">
    <source>
        <dbReference type="SAM" id="MobiDB-lite"/>
    </source>
</evidence>
<feature type="compositionally biased region" description="Basic and acidic residues" evidence="1">
    <location>
        <begin position="452"/>
        <end position="463"/>
    </location>
</feature>
<dbReference type="Proteomes" id="UP000018320">
    <property type="component" value="Unassembled WGS sequence"/>
</dbReference>
<feature type="region of interest" description="Disordered" evidence="1">
    <location>
        <begin position="433"/>
        <end position="488"/>
    </location>
</feature>
<dbReference type="VEuPathDB" id="GiardiaDB:GL50581_543"/>
<feature type="region of interest" description="Disordered" evidence="1">
    <location>
        <begin position="1471"/>
        <end position="1497"/>
    </location>
</feature>
<feature type="compositionally biased region" description="Polar residues" evidence="1">
    <location>
        <begin position="1488"/>
        <end position="1497"/>
    </location>
</feature>
<organism evidence="2 3">
    <name type="scientific">Giardia intestinalis</name>
    <name type="common">Giardia lamblia</name>
    <dbReference type="NCBI Taxonomy" id="5741"/>
    <lineage>
        <taxon>Eukaryota</taxon>
        <taxon>Metamonada</taxon>
        <taxon>Diplomonadida</taxon>
        <taxon>Hexamitidae</taxon>
        <taxon>Giardiinae</taxon>
        <taxon>Giardia</taxon>
    </lineage>
</organism>
<dbReference type="VEuPathDB" id="GiardiaDB:GL50803_0016222"/>
<feature type="non-terminal residue" evidence="2">
    <location>
        <position position="1"/>
    </location>
</feature>
<name>V6TGG8_GIAIN</name>
<sequence>VSFIKPDGSMAVVAGILSRRSETLLQDMYKDIKKSIYLVQIPVTGSATYKHLPFMAYFSSNKLFLRAVTPTLGLQEDVSSDARASHTPSPSSSLVFTPLSDRDFLIELHNDQYSLGSIEIVELLGLNSSVIISETMYILGTDGVDLWFFKVPLNQFSVEVNVSDTKSGSKIPTVSAQMSPPAKHPKSVTVEGVTFLMDQHDILSKLSRHKLDFQDFSRIHCLQAGYMVGYSRRTKSGVIIAPNLKPHSETQHVLVHYKIIREPDMILVDQRSMKMASDQSLINVKQNSFILFVHKRLAAVELFTLCYKDKVLRLRVHAEESGNYIENEFSYLYSVYPIGLLLEQDPSFRIGERNLIASALARSILDEEMSSKNQKQYHFCVVYGMNFLSMCSTGASARSASANATNSTFSTTSTTSTNSTMISSLNFTILEETTAPPHVRGKTPTSTAQPPRPEKTYPSDKRKAAPPGSQSSDCVRSNSTSGSATSPGSFTSAVISGLRDDIVKTDHRVYRQNNVFLYNGKKLVGAYNAPFIPNVLAMSMSSDYLFIGSTESAEVHICELVHSKTFNKMALKLRHKIVTPTRVAVAAIAITSLWVIVTTVEDTVFTFSYKDLVSSDSTNIVIAGLDKLSENDAAVPLSLKMQFRPVDLFCKHHYGSFCMPNLPAKDPSNVVATLTSNTENIDSRVEDAPTAVGTLVGISDVMSSELPVVDLSTVSLKMINHVDQGQDQSSVEQLELEANKLAPDLAGTVVVTESHLDNMLKAELESLRTEIAPKDGANFLDIGSVGTTPFDHPPDPSLQVREPHPDTCTVEALSNTTHRIALDLGSDYNNNQYYLASSIINATDGTKQSTPFLLDNSDISPLEIKNLKINGFVSKEPIDIECKVLDKIINNHIRSSGRPREFYLEVELHILERLFKYCINFYAAFLILELWCYYITSRDGHLPGYYLTSHPLKHSEHQTEPVSSILYTFEVDVANNHSTICKMLEVCILPSPDKAFIDELLKSAAPSGELYGTMPENVDDEESNGRRCEMNSEEFKFYQIGLIARLLLSLYQEFQKQVATDIVDKSFNSKFDLKLLREVIDEASQFTVGFRPSQRLTELQDMLEEQLSKVLVWTSSIQSYFLRTSVFSKGESFERHAEVADLSSILRDLVPSKYLDWDLLSKIYFLDSRVKTLLSNMHDIANMQSEAIQNLMLQLNDTQHQHELASRSHSSVFSSLATSRFMGHSMVAGSRAILSSQLMASQQNNTVYLPTGATLQTAIDHPLTLSDVNHSINTAIDRPLTASGGRKIAVDRRELKRLPEKFVNELDTFEDITSKIPILEPHSFVGTTLVSPEKFSGARSEREKIMHLKSPVMPAGRSITDSLIMSLKGAQQFSRRSTKSVPVFSQPKDGVLLLSNLTRSGSALGPIHNYNQEDNVDGSGNEFVAAAPAMVLTANLSADSINDSCINPPVSIEERLRKLLFDRKVDLSHMTYRSGGTSESDGEPPLQKSAQQDPSIRTRSLVSLGGRSTRSSGSFGSESSISLEDMLTYSLVEKMNAQEKMKLMATIAHNSGTTIEDINELILQTMNEIDIYYASNRFLEDIRNAANAIVPNSDLATLILLGANPEQLTAEDAVHGTLQDLAKFRSVEMARLEAGKASAESSEQRKERGGMFTRMISVIRGAFGRRSRAILSVESQGKSLILSSTRPQATPTTTSEKTDRVAHTLGISSLRQ</sequence>
<proteinExistence type="predicted"/>
<comment type="caution">
    <text evidence="2">The sequence shown here is derived from an EMBL/GenBank/DDBJ whole genome shotgun (WGS) entry which is preliminary data.</text>
</comment>
<dbReference type="VEuPathDB" id="GiardiaDB:DHA2_152027"/>
<evidence type="ECO:0000313" key="3">
    <source>
        <dbReference type="Proteomes" id="UP000018320"/>
    </source>
</evidence>
<feature type="compositionally biased region" description="Polar residues" evidence="1">
    <location>
        <begin position="468"/>
        <end position="488"/>
    </location>
</feature>
<evidence type="ECO:0000313" key="2">
    <source>
        <dbReference type="EMBL" id="ESU37759.1"/>
    </source>
</evidence>
<reference evidence="3" key="1">
    <citation type="submission" date="2012-02" db="EMBL/GenBank/DDBJ databases">
        <title>Genome sequencing of Giardia lamblia Genotypes A2 and B isolates (DH and GS) and comparative analysis with the genomes of Genotypes A1 and E (WB and Pig).</title>
        <authorList>
            <person name="Adam R."/>
            <person name="Dahlstrom E."/>
            <person name="Martens C."/>
            <person name="Bruno D."/>
            <person name="Barbian K."/>
            <person name="Porcella S.F."/>
            <person name="Nash T."/>
        </authorList>
    </citation>
    <scope>NUCLEOTIDE SEQUENCE</scope>
    <source>
        <strain evidence="3">DH</strain>
    </source>
</reference>
<gene>
    <name evidence="2" type="ORF">DHA2_152027</name>
</gene>
<accession>V6TGG8</accession>
<protein>
    <submittedName>
        <fullName evidence="2">Uncharacterized protein</fullName>
    </submittedName>
</protein>
<dbReference type="EMBL" id="AHGT01000022">
    <property type="protein sequence ID" value="ESU37759.1"/>
    <property type="molecule type" value="Genomic_DNA"/>
</dbReference>
<reference evidence="2 3" key="2">
    <citation type="journal article" date="2013" name="Genome Biol. Evol.">
        <title>Genome sequencing of Giardia lamblia genotypes A2 and B isolates (DH and GS) and comparative analysis with the genomes of genotypes A1 and E (WB and Pig).</title>
        <authorList>
            <person name="Adam R.D."/>
            <person name="Dahlstrom E.W."/>
            <person name="Martens C.A."/>
            <person name="Bruno D.P."/>
            <person name="Barbian K.D."/>
            <person name="Ricklefs S.M."/>
            <person name="Hernandez M.M."/>
            <person name="Narla N.P."/>
            <person name="Patel R.B."/>
            <person name="Porcella S.F."/>
            <person name="Nash T.E."/>
        </authorList>
    </citation>
    <scope>NUCLEOTIDE SEQUENCE [LARGE SCALE GENOMIC DNA]</scope>
    <source>
        <strain evidence="2 3">DH</strain>
    </source>
</reference>